<reference evidence="6 7" key="1">
    <citation type="journal article" date="2016" name="Nat. Commun.">
        <title>Thousands of microbial genomes shed light on interconnected biogeochemical processes in an aquifer system.</title>
        <authorList>
            <person name="Anantharaman K."/>
            <person name="Brown C.T."/>
            <person name="Hug L.A."/>
            <person name="Sharon I."/>
            <person name="Castelle C.J."/>
            <person name="Probst A.J."/>
            <person name="Thomas B.C."/>
            <person name="Singh A."/>
            <person name="Wilkins M.J."/>
            <person name="Karaoz U."/>
            <person name="Brodie E.L."/>
            <person name="Williams K.H."/>
            <person name="Hubbard S.S."/>
            <person name="Banfield J.F."/>
        </authorList>
    </citation>
    <scope>NUCLEOTIDE SEQUENCE [LARGE SCALE GENOMIC DNA]</scope>
</reference>
<accession>A0A1G2PEA3</accession>
<keyword evidence="1" id="KW-0819">tRNA processing</keyword>
<evidence type="ECO:0000256" key="1">
    <source>
        <dbReference type="ARBA" id="ARBA00022694"/>
    </source>
</evidence>
<dbReference type="EMBL" id="MHSR01000013">
    <property type="protein sequence ID" value="OHA46665.1"/>
    <property type="molecule type" value="Genomic_DNA"/>
</dbReference>
<proteinExistence type="predicted"/>
<organism evidence="6 7">
    <name type="scientific">Candidatus Terrybacteria bacterium RIFCSPHIGHO2_01_FULL_43_35</name>
    <dbReference type="NCBI Taxonomy" id="1802361"/>
    <lineage>
        <taxon>Bacteria</taxon>
        <taxon>Candidatus Terryibacteriota</taxon>
    </lineage>
</organism>
<dbReference type="InterPro" id="IPR014721">
    <property type="entry name" value="Ribsml_uS5_D2-typ_fold_subgr"/>
</dbReference>
<name>A0A1G2PEA3_9BACT</name>
<comment type="caution">
    <text evidence="6">The sequence shown here is derived from an EMBL/GenBank/DDBJ whole genome shotgun (WGS) entry which is preliminary data.</text>
</comment>
<evidence type="ECO:0000256" key="2">
    <source>
        <dbReference type="ARBA" id="ARBA00022722"/>
    </source>
</evidence>
<evidence type="ECO:0000256" key="4">
    <source>
        <dbReference type="ARBA" id="ARBA00022801"/>
    </source>
</evidence>
<keyword evidence="2" id="KW-0540">Nuclease</keyword>
<keyword evidence="3" id="KW-0255">Endonuclease</keyword>
<evidence type="ECO:0000313" key="7">
    <source>
        <dbReference type="Proteomes" id="UP000178869"/>
    </source>
</evidence>
<keyword evidence="5" id="KW-0694">RNA-binding</keyword>
<evidence type="ECO:0000313" key="6">
    <source>
        <dbReference type="EMBL" id="OHA46665.1"/>
    </source>
</evidence>
<evidence type="ECO:0000256" key="3">
    <source>
        <dbReference type="ARBA" id="ARBA00022759"/>
    </source>
</evidence>
<evidence type="ECO:0000256" key="5">
    <source>
        <dbReference type="ARBA" id="ARBA00022884"/>
    </source>
</evidence>
<dbReference type="SUPFAM" id="SSF54211">
    <property type="entry name" value="Ribosomal protein S5 domain 2-like"/>
    <property type="match status" value="1"/>
</dbReference>
<sequence>MLAKRYRIPKIDLKKVFVSKNKVFYKNININFAANKLSHPRFAVYVNMNKSIKGAVGRNRARRILFDEIAKNQKIFVSGFDVLVKARMGTAREQKETRTNLDHALKLITNKNPNV</sequence>
<protein>
    <submittedName>
        <fullName evidence="6">Uncharacterized protein</fullName>
    </submittedName>
</protein>
<dbReference type="GO" id="GO:0004526">
    <property type="term" value="F:ribonuclease P activity"/>
    <property type="evidence" value="ECO:0007669"/>
    <property type="project" value="InterPro"/>
</dbReference>
<dbReference type="Pfam" id="PF00825">
    <property type="entry name" value="Ribonuclease_P"/>
    <property type="match status" value="1"/>
</dbReference>
<dbReference type="Proteomes" id="UP000178869">
    <property type="component" value="Unassembled WGS sequence"/>
</dbReference>
<dbReference type="InterPro" id="IPR020568">
    <property type="entry name" value="Ribosomal_Su5_D2-typ_SF"/>
</dbReference>
<dbReference type="InterPro" id="IPR000100">
    <property type="entry name" value="RNase_P"/>
</dbReference>
<gene>
    <name evidence="6" type="ORF">A2828_02055</name>
</gene>
<dbReference type="GO" id="GO:0008033">
    <property type="term" value="P:tRNA processing"/>
    <property type="evidence" value="ECO:0007669"/>
    <property type="project" value="UniProtKB-KW"/>
</dbReference>
<keyword evidence="4" id="KW-0378">Hydrolase</keyword>
<dbReference type="Gene3D" id="3.30.230.10">
    <property type="match status" value="1"/>
</dbReference>
<dbReference type="GO" id="GO:0000049">
    <property type="term" value="F:tRNA binding"/>
    <property type="evidence" value="ECO:0007669"/>
    <property type="project" value="InterPro"/>
</dbReference>
<dbReference type="AlphaFoldDB" id="A0A1G2PEA3"/>